<reference evidence="2 3" key="1">
    <citation type="journal article" date="2012" name="PLoS ONE">
        <title>The purine-utilizing bacterium Clostridium acidurici 9a: a genome-guided metabolic reconsideration.</title>
        <authorList>
            <person name="Hartwich K."/>
            <person name="Poehlein A."/>
            <person name="Daniel R."/>
        </authorList>
    </citation>
    <scope>NUCLEOTIDE SEQUENCE [LARGE SCALE GENOMIC DNA]</scope>
    <source>
        <strain evidence="3">ATCC 7906 / DSM 604 / BCRC 14475 / CIP 104303 / KCTC 5404 / NCIMB 10678 / 9a</strain>
    </source>
</reference>
<evidence type="ECO:0000259" key="1">
    <source>
        <dbReference type="Pfam" id="PF02579"/>
    </source>
</evidence>
<feature type="domain" description="Dinitrogenase iron-molybdenum cofactor biosynthesis" evidence="1">
    <location>
        <begin position="19"/>
        <end position="107"/>
    </location>
</feature>
<dbReference type="AlphaFoldDB" id="K0AUF9"/>
<dbReference type="InterPro" id="IPR033913">
    <property type="entry name" value="MTH1175_dom"/>
</dbReference>
<dbReference type="EMBL" id="CP003326">
    <property type="protein sequence ID" value="AFS77488.1"/>
    <property type="molecule type" value="Genomic_DNA"/>
</dbReference>
<dbReference type="PANTHER" id="PTHR42983">
    <property type="entry name" value="DINITROGENASE IRON-MOLYBDENUM COFACTOR PROTEIN-RELATED"/>
    <property type="match status" value="1"/>
</dbReference>
<dbReference type="KEGG" id="cad:Curi_c04130"/>
<evidence type="ECO:0000313" key="2">
    <source>
        <dbReference type="EMBL" id="AFS77488.1"/>
    </source>
</evidence>
<proteinExistence type="predicted"/>
<dbReference type="PANTHER" id="PTHR42983:SF1">
    <property type="entry name" value="IRON-MOLYBDENUM PROTEIN"/>
    <property type="match status" value="1"/>
</dbReference>
<protein>
    <submittedName>
        <fullName evidence="2">Dinitrogenase iron-molybdenum cofactor biosynthesis protein</fullName>
    </submittedName>
</protein>
<dbReference type="Pfam" id="PF02579">
    <property type="entry name" value="Nitro_FeMo-Co"/>
    <property type="match status" value="1"/>
</dbReference>
<organism evidence="2 3">
    <name type="scientific">Gottschalkia acidurici (strain ATCC 7906 / DSM 604 / BCRC 14475 / CIP 104303 / KCTC 5404 / NCIMB 10678 / 9a)</name>
    <name type="common">Clostridium acidurici</name>
    <dbReference type="NCBI Taxonomy" id="1128398"/>
    <lineage>
        <taxon>Bacteria</taxon>
        <taxon>Bacillati</taxon>
        <taxon>Bacillota</taxon>
        <taxon>Tissierellia</taxon>
        <taxon>Tissierellales</taxon>
        <taxon>Gottschalkiaceae</taxon>
        <taxon>Gottschalkia</taxon>
    </lineage>
</organism>
<name>K0AUF9_GOTA9</name>
<dbReference type="eggNOG" id="COG1433">
    <property type="taxonomic scope" value="Bacteria"/>
</dbReference>
<evidence type="ECO:0000313" key="3">
    <source>
        <dbReference type="Proteomes" id="UP000006094"/>
    </source>
</evidence>
<keyword evidence="3" id="KW-1185">Reference proteome</keyword>
<accession>K0AUF9</accession>
<sequence length="123" mass="13262">MGGINMKILVSSVGKQSTDSVDPRFGRGDYFQIFDTEARAYKAIENVGKSSDHGAGIGASQQVIDENVDVVITGHLGPNAYNLLSESNIETYSCNEGSVEQAINLYIENKLEKINKAGSPHRA</sequence>
<dbReference type="InterPro" id="IPR003731">
    <property type="entry name" value="Di-Nase_FeMo-co_biosynth"/>
</dbReference>
<dbReference type="Proteomes" id="UP000006094">
    <property type="component" value="Chromosome"/>
</dbReference>
<gene>
    <name evidence="2" type="ordered locus">Curi_c04130</name>
</gene>
<dbReference type="CDD" id="cd00851">
    <property type="entry name" value="MTH1175"/>
    <property type="match status" value="1"/>
</dbReference>
<dbReference type="InterPro" id="IPR036105">
    <property type="entry name" value="DiNase_FeMo-co_biosyn_sf"/>
</dbReference>
<dbReference type="HOGENOM" id="CLU_104194_0_0_9"/>
<dbReference type="SUPFAM" id="SSF53146">
    <property type="entry name" value="Nitrogenase accessory factor-like"/>
    <property type="match status" value="1"/>
</dbReference>
<dbReference type="STRING" id="1128398.Curi_c04130"/>
<dbReference type="Gene3D" id="3.30.420.130">
    <property type="entry name" value="Dinitrogenase iron-molybdenum cofactor biosynthesis domain"/>
    <property type="match status" value="1"/>
</dbReference>